<keyword evidence="2" id="KW-0805">Transcription regulation</keyword>
<dbReference type="EMBL" id="CP065748">
    <property type="protein sequence ID" value="QPS84106.1"/>
    <property type="molecule type" value="Genomic_DNA"/>
</dbReference>
<dbReference type="Pfam" id="PF03466">
    <property type="entry name" value="LysR_substrate"/>
    <property type="match status" value="1"/>
</dbReference>
<dbReference type="Proteomes" id="UP000595064">
    <property type="component" value="Chromosome"/>
</dbReference>
<feature type="domain" description="HTH lysR-type" evidence="5">
    <location>
        <begin position="2"/>
        <end position="59"/>
    </location>
</feature>
<evidence type="ECO:0000313" key="7">
    <source>
        <dbReference type="EMBL" id="SDY74379.1"/>
    </source>
</evidence>
<evidence type="ECO:0000256" key="2">
    <source>
        <dbReference type="ARBA" id="ARBA00023015"/>
    </source>
</evidence>
<evidence type="ECO:0000256" key="4">
    <source>
        <dbReference type="ARBA" id="ARBA00023163"/>
    </source>
</evidence>
<dbReference type="SUPFAM" id="SSF53850">
    <property type="entry name" value="Periplasmic binding protein-like II"/>
    <property type="match status" value="1"/>
</dbReference>
<evidence type="ECO:0000256" key="1">
    <source>
        <dbReference type="ARBA" id="ARBA00009437"/>
    </source>
</evidence>
<accession>A0A1H3MDW4</accession>
<sequence>MPKLHHLRNFVAVARARSLRSAARSLGLTQPALTRSVRELEAELGVALFQRHARGVSLTVAGERFLLRAQAALEELRRGSEEAAQARGEMQGHVAVALSSAPVLSLLARAYAQFRRDWPDVHLRFVEGLFPAVEPALRDGRLDFYLGPRPERQLSASYQVALVHRNERVVLARRGHPLRTAGSLQALLEADWIVTGLRERREEEFEEQFSALGLRSPRVVTVAESLMALLALLASSDALAFLPRQWADTPLFNGVLEPIAVRESLMAPDIVQVTRAALPLTPAAERLSMLLLRAAVHDFGEPAGA</sequence>
<dbReference type="Pfam" id="PF00126">
    <property type="entry name" value="HTH_1"/>
    <property type="match status" value="1"/>
</dbReference>
<dbReference type="PROSITE" id="PS50931">
    <property type="entry name" value="HTH_LYSR"/>
    <property type="match status" value="1"/>
</dbReference>
<proteinExistence type="inferred from homology"/>
<evidence type="ECO:0000259" key="5">
    <source>
        <dbReference type="PROSITE" id="PS50931"/>
    </source>
</evidence>
<dbReference type="KEGG" id="dla:I6G47_14035"/>
<organism evidence="7 8">
    <name type="scientific">Delftia lacustris</name>
    <dbReference type="NCBI Taxonomy" id="558537"/>
    <lineage>
        <taxon>Bacteria</taxon>
        <taxon>Pseudomonadati</taxon>
        <taxon>Pseudomonadota</taxon>
        <taxon>Betaproteobacteria</taxon>
        <taxon>Burkholderiales</taxon>
        <taxon>Comamonadaceae</taxon>
        <taxon>Delftia</taxon>
    </lineage>
</organism>
<keyword evidence="3 7" id="KW-0238">DNA-binding</keyword>
<dbReference type="Gene3D" id="3.40.190.10">
    <property type="entry name" value="Periplasmic binding protein-like II"/>
    <property type="match status" value="1"/>
</dbReference>
<dbReference type="Gene3D" id="1.10.10.10">
    <property type="entry name" value="Winged helix-like DNA-binding domain superfamily/Winged helix DNA-binding domain"/>
    <property type="match status" value="1"/>
</dbReference>
<reference evidence="7 8" key="1">
    <citation type="submission" date="2016-10" db="EMBL/GenBank/DDBJ databases">
        <authorList>
            <person name="de Groot N.N."/>
        </authorList>
    </citation>
    <scope>NUCLEOTIDE SEQUENCE [LARGE SCALE GENOMIC DNA]</scope>
    <source>
        <strain evidence="7 8">LMG 24775</strain>
    </source>
</reference>
<reference evidence="6 9" key="2">
    <citation type="submission" date="2020-12" db="EMBL/GenBank/DDBJ databases">
        <title>FDA dAtabase for Regulatory Grade micrObial Sequences (FDA-ARGOS): Supporting development and validation of Infectious Disease Dx tests.</title>
        <authorList>
            <person name="Sproer C."/>
            <person name="Gronow S."/>
            <person name="Severitt S."/>
            <person name="Schroder I."/>
            <person name="Tallon L."/>
            <person name="Sadzewicz L."/>
            <person name="Zhao X."/>
            <person name="Boylan J."/>
            <person name="Ott S."/>
            <person name="Bowen H."/>
            <person name="Vavikolanu K."/>
            <person name="Mehta A."/>
            <person name="Aluvathingal J."/>
            <person name="Nadendla S."/>
            <person name="Lowell S."/>
            <person name="Myers T."/>
            <person name="Yan Y."/>
            <person name="Sichtig H."/>
        </authorList>
    </citation>
    <scope>NUCLEOTIDE SEQUENCE [LARGE SCALE GENOMIC DNA]</scope>
    <source>
        <strain evidence="6 9">FDAARGOS_890</strain>
    </source>
</reference>
<keyword evidence="4" id="KW-0804">Transcription</keyword>
<evidence type="ECO:0000256" key="3">
    <source>
        <dbReference type="ARBA" id="ARBA00023125"/>
    </source>
</evidence>
<dbReference type="InterPro" id="IPR036388">
    <property type="entry name" value="WH-like_DNA-bd_sf"/>
</dbReference>
<dbReference type="GO" id="GO:0003677">
    <property type="term" value="F:DNA binding"/>
    <property type="evidence" value="ECO:0007669"/>
    <property type="project" value="UniProtKB-KW"/>
</dbReference>
<evidence type="ECO:0000313" key="6">
    <source>
        <dbReference type="EMBL" id="QPS84106.1"/>
    </source>
</evidence>
<dbReference type="AlphaFoldDB" id="A0A1H3MDW4"/>
<comment type="similarity">
    <text evidence="1">Belongs to the LysR transcriptional regulatory family.</text>
</comment>
<dbReference type="RefSeq" id="WP_016449796.1">
    <property type="nucleotide sequence ID" value="NZ_AP025556.1"/>
</dbReference>
<dbReference type="PRINTS" id="PR00039">
    <property type="entry name" value="HTHLYSR"/>
</dbReference>
<dbReference type="InterPro" id="IPR050950">
    <property type="entry name" value="HTH-type_LysR_regulators"/>
</dbReference>
<gene>
    <name evidence="6" type="ORF">I6G47_14035</name>
    <name evidence="7" type="ORF">SAMN05421547_107213</name>
</gene>
<dbReference type="PANTHER" id="PTHR30419">
    <property type="entry name" value="HTH-TYPE TRANSCRIPTIONAL REGULATOR YBHD"/>
    <property type="match status" value="1"/>
</dbReference>
<dbReference type="SUPFAM" id="SSF46785">
    <property type="entry name" value="Winged helix' DNA-binding domain"/>
    <property type="match status" value="1"/>
</dbReference>
<dbReference type="InterPro" id="IPR005119">
    <property type="entry name" value="LysR_subst-bd"/>
</dbReference>
<dbReference type="FunFam" id="1.10.10.10:FF:000001">
    <property type="entry name" value="LysR family transcriptional regulator"/>
    <property type="match status" value="1"/>
</dbReference>
<name>A0A1H3MDW4_9BURK</name>
<dbReference type="PANTHER" id="PTHR30419:SF30">
    <property type="entry name" value="LYSR FAMILY TRANSCRIPTIONAL REGULATOR"/>
    <property type="match status" value="1"/>
</dbReference>
<evidence type="ECO:0000313" key="8">
    <source>
        <dbReference type="Proteomes" id="UP000183417"/>
    </source>
</evidence>
<dbReference type="EMBL" id="FNPE01000007">
    <property type="protein sequence ID" value="SDY74379.1"/>
    <property type="molecule type" value="Genomic_DNA"/>
</dbReference>
<keyword evidence="9" id="KW-1185">Reference proteome</keyword>
<dbReference type="GeneID" id="94694280"/>
<dbReference type="InterPro" id="IPR000847">
    <property type="entry name" value="LysR_HTH_N"/>
</dbReference>
<protein>
    <submittedName>
        <fullName evidence="7">DNA-binding transcriptional regulator, LysR family</fullName>
    </submittedName>
    <submittedName>
        <fullName evidence="6">LysR family transcriptional regulator</fullName>
    </submittedName>
</protein>
<dbReference type="GO" id="GO:0003700">
    <property type="term" value="F:DNA-binding transcription factor activity"/>
    <property type="evidence" value="ECO:0007669"/>
    <property type="project" value="InterPro"/>
</dbReference>
<dbReference type="Proteomes" id="UP000183417">
    <property type="component" value="Unassembled WGS sequence"/>
</dbReference>
<dbReference type="InterPro" id="IPR036390">
    <property type="entry name" value="WH_DNA-bd_sf"/>
</dbReference>
<evidence type="ECO:0000313" key="9">
    <source>
        <dbReference type="Proteomes" id="UP000595064"/>
    </source>
</evidence>
<dbReference type="GO" id="GO:0005829">
    <property type="term" value="C:cytosol"/>
    <property type="evidence" value="ECO:0007669"/>
    <property type="project" value="TreeGrafter"/>
</dbReference>